<gene>
    <name evidence="1" type="ORF">SAMN04488057_12160</name>
</gene>
<evidence type="ECO:0000313" key="1">
    <source>
        <dbReference type="EMBL" id="SHN33415.1"/>
    </source>
</evidence>
<evidence type="ECO:0000313" key="2">
    <source>
        <dbReference type="Proteomes" id="UP000184513"/>
    </source>
</evidence>
<reference evidence="1 2" key="1">
    <citation type="submission" date="2016-11" db="EMBL/GenBank/DDBJ databases">
        <authorList>
            <person name="Jaros S."/>
            <person name="Januszkiewicz K."/>
            <person name="Wedrychowicz H."/>
        </authorList>
    </citation>
    <scope>NUCLEOTIDE SEQUENCE [LARGE SCALE GENOMIC DNA]</scope>
    <source>
        <strain evidence="1 2">CGMCC 1.6102</strain>
    </source>
</reference>
<dbReference type="Proteomes" id="UP000184513">
    <property type="component" value="Unassembled WGS sequence"/>
</dbReference>
<organism evidence="1 2">
    <name type="scientific">Cyclobacterium lianum</name>
    <dbReference type="NCBI Taxonomy" id="388280"/>
    <lineage>
        <taxon>Bacteria</taxon>
        <taxon>Pseudomonadati</taxon>
        <taxon>Bacteroidota</taxon>
        <taxon>Cytophagia</taxon>
        <taxon>Cytophagales</taxon>
        <taxon>Cyclobacteriaceae</taxon>
        <taxon>Cyclobacterium</taxon>
    </lineage>
</organism>
<protein>
    <submittedName>
        <fullName evidence="1">Uncharacterized protein</fullName>
    </submittedName>
</protein>
<accession>A0A1M7QQ81</accession>
<keyword evidence="2" id="KW-1185">Reference proteome</keyword>
<dbReference type="STRING" id="388280.SAMN04488057_12160"/>
<proteinExistence type="predicted"/>
<sequence>MTNRPSLDKINTSIDLLNSAFENYQKYPSETVRKIGQPIGGAIKIYLDVLAS</sequence>
<name>A0A1M7QQ81_9BACT</name>
<dbReference type="AlphaFoldDB" id="A0A1M7QQ81"/>
<dbReference type="EMBL" id="FRCY01000021">
    <property type="protein sequence ID" value="SHN33415.1"/>
    <property type="molecule type" value="Genomic_DNA"/>
</dbReference>